<evidence type="ECO:0000259" key="2">
    <source>
        <dbReference type="Pfam" id="PF00930"/>
    </source>
</evidence>
<name>A0A0L0FWB6_9EUKA</name>
<feature type="region of interest" description="Disordered" evidence="1">
    <location>
        <begin position="864"/>
        <end position="926"/>
    </location>
</feature>
<feature type="region of interest" description="Disordered" evidence="1">
    <location>
        <begin position="814"/>
        <end position="834"/>
    </location>
</feature>
<accession>A0A0L0FWB6</accession>
<dbReference type="InterPro" id="IPR050278">
    <property type="entry name" value="Serine_Prot_S9B/DPPIV"/>
</dbReference>
<gene>
    <name evidence="3" type="ORF">SARC_06556</name>
</gene>
<evidence type="ECO:0000313" key="3">
    <source>
        <dbReference type="EMBL" id="KNC81107.1"/>
    </source>
</evidence>
<proteinExistence type="predicted"/>
<dbReference type="SUPFAM" id="SSF82171">
    <property type="entry name" value="DPP6 N-terminal domain-like"/>
    <property type="match status" value="1"/>
</dbReference>
<feature type="region of interest" description="Disordered" evidence="1">
    <location>
        <begin position="1105"/>
        <end position="1153"/>
    </location>
</feature>
<reference evidence="3 4" key="1">
    <citation type="submission" date="2011-02" db="EMBL/GenBank/DDBJ databases">
        <title>The Genome Sequence of Sphaeroforma arctica JP610.</title>
        <authorList>
            <consortium name="The Broad Institute Genome Sequencing Platform"/>
            <person name="Russ C."/>
            <person name="Cuomo C."/>
            <person name="Young S.K."/>
            <person name="Zeng Q."/>
            <person name="Gargeya S."/>
            <person name="Alvarado L."/>
            <person name="Berlin A."/>
            <person name="Chapman S.B."/>
            <person name="Chen Z."/>
            <person name="Freedman E."/>
            <person name="Gellesch M."/>
            <person name="Goldberg J."/>
            <person name="Griggs A."/>
            <person name="Gujja S."/>
            <person name="Heilman E."/>
            <person name="Heiman D."/>
            <person name="Howarth C."/>
            <person name="Mehta T."/>
            <person name="Neiman D."/>
            <person name="Pearson M."/>
            <person name="Roberts A."/>
            <person name="Saif S."/>
            <person name="Shea T."/>
            <person name="Shenoy N."/>
            <person name="Sisk P."/>
            <person name="Stolte C."/>
            <person name="Sykes S."/>
            <person name="White J."/>
            <person name="Yandava C."/>
            <person name="Burger G."/>
            <person name="Gray M.W."/>
            <person name="Holland P.W.H."/>
            <person name="King N."/>
            <person name="Lang F.B.F."/>
            <person name="Roger A.J."/>
            <person name="Ruiz-Trillo I."/>
            <person name="Haas B."/>
            <person name="Nusbaum C."/>
            <person name="Birren B."/>
        </authorList>
    </citation>
    <scope>NUCLEOTIDE SEQUENCE [LARGE SCALE GENOMIC DNA]</scope>
    <source>
        <strain evidence="3 4">JP610</strain>
    </source>
</reference>
<dbReference type="Proteomes" id="UP000054560">
    <property type="component" value="Unassembled WGS sequence"/>
</dbReference>
<evidence type="ECO:0000256" key="1">
    <source>
        <dbReference type="SAM" id="MobiDB-lite"/>
    </source>
</evidence>
<feature type="region of interest" description="Disordered" evidence="1">
    <location>
        <begin position="132"/>
        <end position="151"/>
    </location>
</feature>
<dbReference type="InterPro" id="IPR002469">
    <property type="entry name" value="Peptidase_S9B_N"/>
</dbReference>
<organism evidence="3 4">
    <name type="scientific">Sphaeroforma arctica JP610</name>
    <dbReference type="NCBI Taxonomy" id="667725"/>
    <lineage>
        <taxon>Eukaryota</taxon>
        <taxon>Ichthyosporea</taxon>
        <taxon>Ichthyophonida</taxon>
        <taxon>Sphaeroforma</taxon>
    </lineage>
</organism>
<feature type="compositionally biased region" description="Polar residues" evidence="1">
    <location>
        <begin position="742"/>
        <end position="769"/>
    </location>
</feature>
<feature type="region of interest" description="Disordered" evidence="1">
    <location>
        <begin position="181"/>
        <end position="202"/>
    </location>
</feature>
<feature type="compositionally biased region" description="Basic and acidic residues" evidence="1">
    <location>
        <begin position="901"/>
        <end position="913"/>
    </location>
</feature>
<dbReference type="Gene3D" id="2.140.10.30">
    <property type="entry name" value="Dipeptidylpeptidase IV, N-terminal domain"/>
    <property type="match status" value="1"/>
</dbReference>
<dbReference type="eggNOG" id="KOG2281">
    <property type="taxonomic scope" value="Eukaryota"/>
</dbReference>
<dbReference type="RefSeq" id="XP_014155009.1">
    <property type="nucleotide sequence ID" value="XM_014299534.1"/>
</dbReference>
<feature type="compositionally biased region" description="Low complexity" evidence="1">
    <location>
        <begin position="777"/>
        <end position="795"/>
    </location>
</feature>
<protein>
    <recommendedName>
        <fullName evidence="2">Dipeptidylpeptidase IV N-terminal domain-containing protein</fullName>
    </recommendedName>
</protein>
<feature type="compositionally biased region" description="Low complexity" evidence="1">
    <location>
        <begin position="914"/>
        <end position="926"/>
    </location>
</feature>
<dbReference type="EMBL" id="KQ242068">
    <property type="protein sequence ID" value="KNC81107.1"/>
    <property type="molecule type" value="Genomic_DNA"/>
</dbReference>
<keyword evidence="4" id="KW-1185">Reference proteome</keyword>
<feature type="region of interest" description="Disordered" evidence="1">
    <location>
        <begin position="712"/>
        <end position="795"/>
    </location>
</feature>
<dbReference type="GO" id="GO:0006508">
    <property type="term" value="P:proteolysis"/>
    <property type="evidence" value="ECO:0007669"/>
    <property type="project" value="InterPro"/>
</dbReference>
<dbReference type="PANTHER" id="PTHR11731:SF193">
    <property type="entry name" value="DIPEPTIDYL PEPTIDASE 9"/>
    <property type="match status" value="1"/>
</dbReference>
<evidence type="ECO:0000313" key="4">
    <source>
        <dbReference type="Proteomes" id="UP000054560"/>
    </source>
</evidence>
<dbReference type="Pfam" id="PF00930">
    <property type="entry name" value="DPPIV_N"/>
    <property type="match status" value="1"/>
</dbReference>
<dbReference type="OrthoDB" id="16520at2759"/>
<dbReference type="STRING" id="667725.A0A0L0FWB6"/>
<feature type="region of interest" description="Disordered" evidence="1">
    <location>
        <begin position="18"/>
        <end position="39"/>
    </location>
</feature>
<sequence length="1319" mass="145336">MHTHLSLLFNMTGFPGSRDNNPYLSHDDDEVASNTSEHTDQSFTSAYEYVDVTKYASDDPTCDITHTNTHDIKCTQCTKLDHIQRMSCNNSLHRDQGGCVKNRCAHVRNNTSDTHTRQRTTPHAIKAITKGTHTRGAPSQLHGPSAKAHDRRTHRVQCMRTQPHPHNPRSRHDHMHAHTAVTGSQEGDNVNDDADAHEMSRGHDHALNCERREIRDINEATYAHTGNMTQPRAMEGLKLFAHNHVHGPTSEAHIHRRAQIPGDSDTAAQTNTHTHAHTHTAMYENDTRVSIYDSTSTSVYDDTQPSVYSGTESIHWTRSNPQILLDDVRKLIRVQRSLQRSLLSTRGVVFSSDSASLYMLGYDGNTREHGVYSVDLSQIPPNTSRALIRSPVFTQRSLLEQTTAQEQPNSHPNAKLMHTMLMSASVLLGDRKGGKASVSGQSPHAKSFAINPFRNEVLVATRSDVYATALPQKSSGAQQTTRAHKHKQVQAYTHTHTHTHTNTRSQTEGTAKASKHKYTHSNILPQSESVRVDVKVCPTHKDLISFVRCGDVWVANTATKEEICISSAYTSGRKGVSAGVAEHVMQEEFDRFTSYWWQPCISTTDSQPIHRILFTVVDESQVAEYPIMKSDGSEQRQRYPCAGSTNASVRLCMADIWECTRTGSVTLQTVSRTLHTPLCTMFAFAEYIVRCGWHVSGRYVWAQLLSRQQERVSLPPQPPMESGHQCVPAGSNGKATVHERTGMSQSAKHSSQGSNTQAQLFANTPTGSTHPPVPMDTQPAPQAQSQASSHSTPAQHVIPTHTHTRTPAAKCARAPFNASPHKPPGARRRQSVGSTQRRREFCCCAGPNTQNNLTTRTHCEVSRRGSYATPEDNHSHPPRATRGGTETGTQRGFVGGTGSKHASESESESECRSGTKSGTGTGSPSLGNGALDTCAATCCRVQDGRMCSTVAAREDDETYVTSRTADTSIYELPTTADTLDTPHPPPTDAQDHVAGVHVVVDTTCMQYYDYDTPRRVVGAIEQGTGRVFHRHHRAQVSAHNGSSQSFAPVQTRAYAQAKPATPIASVRAGVGVGGSEEDMVVDSDGGDEVESAAECGMECDSSMVHTRNGPPVGGHPRVDLESKNSHQSAAGEKVVPANETAGNPDTGGASPCDGRRIKSAGWINITNILEFIEADNRESKVSTPMILWASEHTGHRHLYLVPHTLSSPPHIQVDESHRQSLESSDHYGAETIAPPIKRTYWIPLTQGSWDVEPSKSGESPPRHRIRPETQHPWVCKPCSTIYRYLMRSTGKPLKPRCWRILWRRYQDLQFIQNHSYGNM</sequence>
<feature type="compositionally biased region" description="Low complexity" evidence="1">
    <location>
        <begin position="880"/>
        <end position="892"/>
    </location>
</feature>
<dbReference type="GeneID" id="25907060"/>
<dbReference type="PANTHER" id="PTHR11731">
    <property type="entry name" value="PROTEASE FAMILY S9B,C DIPEPTIDYL-PEPTIDASE IV-RELATED"/>
    <property type="match status" value="1"/>
</dbReference>
<feature type="domain" description="Dipeptidylpeptidase IV N-terminal" evidence="2">
    <location>
        <begin position="498"/>
        <end position="714"/>
    </location>
</feature>
<dbReference type="GO" id="GO:0008239">
    <property type="term" value="F:dipeptidyl-peptidase activity"/>
    <property type="evidence" value="ECO:0007669"/>
    <property type="project" value="TreeGrafter"/>
</dbReference>